<dbReference type="EC" id="2.7.8.-" evidence="1"/>
<dbReference type="GO" id="GO:0016740">
    <property type="term" value="F:transferase activity"/>
    <property type="evidence" value="ECO:0007669"/>
    <property type="project" value="UniProtKB-KW"/>
</dbReference>
<evidence type="ECO:0000313" key="2">
    <source>
        <dbReference type="Proteomes" id="UP000269208"/>
    </source>
</evidence>
<organism evidence="1 2">
    <name type="scientific">Salmonella enterica I</name>
    <dbReference type="NCBI Taxonomy" id="59201"/>
    <lineage>
        <taxon>Bacteria</taxon>
        <taxon>Pseudomonadati</taxon>
        <taxon>Pseudomonadota</taxon>
        <taxon>Gammaproteobacteria</taxon>
        <taxon>Enterobacterales</taxon>
        <taxon>Enterobacteriaceae</taxon>
        <taxon>Salmonella</taxon>
    </lineage>
</organism>
<proteinExistence type="predicted"/>
<evidence type="ECO:0000313" key="1">
    <source>
        <dbReference type="EMBL" id="VEB60911.1"/>
    </source>
</evidence>
<reference evidence="1 2" key="1">
    <citation type="submission" date="2018-12" db="EMBL/GenBank/DDBJ databases">
        <authorList>
            <consortium name="Pathogen Informatics"/>
        </authorList>
    </citation>
    <scope>NUCLEOTIDE SEQUENCE [LARGE SCALE GENOMIC DNA]</scope>
    <source>
        <strain evidence="1 2">NCTC6754</strain>
    </source>
</reference>
<dbReference type="EMBL" id="LR134190">
    <property type="protein sequence ID" value="VEB60911.1"/>
    <property type="molecule type" value="Genomic_DNA"/>
</dbReference>
<accession>A0A447U586</accession>
<name>A0A447U586_SALET</name>
<protein>
    <submittedName>
        <fullName evidence="1">Cardiolipin synthetase Cardiolipin synthase CL synthase</fullName>
        <ecNumber evidence="1">2.7.8.-</ecNumber>
    </submittedName>
</protein>
<gene>
    <name evidence="1" type="primary">ymdC</name>
    <name evidence="1" type="ORF">NCTC6754_06681</name>
</gene>
<dbReference type="Proteomes" id="UP000269208">
    <property type="component" value="Chromosome"/>
</dbReference>
<keyword evidence="1" id="KW-0808">Transferase</keyword>
<dbReference type="AlphaFoldDB" id="A0A447U586"/>
<sequence>MMKKLPGFTQDYLLSKATTLPDKTRLERAVEPLCARHPGECGILALDNSLDAFAARYRLTEMAARTLDVQYYILGRRYVRAAALFGTAVGGEARRSCSSAAG</sequence>